<dbReference type="GeneID" id="4363392"/>
<organismHost>
    <name type="scientific">Crocodylus niloticus</name>
    <name type="common">Nile crocodile</name>
    <name type="synonym">African crocodile</name>
    <dbReference type="NCBI Taxonomy" id="8501"/>
</organismHost>
<evidence type="ECO:0000256" key="1">
    <source>
        <dbReference type="SAM" id="MobiDB-lite"/>
    </source>
</evidence>
<proteinExistence type="predicted"/>
<organism evidence="2 3">
    <name type="scientific">Nile crocodilepox virus (isolate Crocodylus niloticus/Zimbabwe/Ume/2001)</name>
    <name type="common">CRV</name>
    <dbReference type="NCBI Taxonomy" id="1289473"/>
    <lineage>
        <taxon>Viruses</taxon>
        <taxon>Varidnaviria</taxon>
        <taxon>Bamfordvirae</taxon>
        <taxon>Nucleocytoviricota</taxon>
        <taxon>Pokkesviricetes</taxon>
        <taxon>Chitovirales</taxon>
        <taxon>Poxviridae</taxon>
        <taxon>Chordopoxvirinae</taxon>
        <taxon>Crocodylidpoxvirus</taxon>
        <taxon>Crocodylidpoxvirus nilecrocodilepox</taxon>
        <taxon>Nile crocodilepox virus</taxon>
    </lineage>
</organism>
<name>Q070P1_CPRVZ</name>
<organismHost>
    <name type="scientific">Crocodylus johnstoni</name>
    <name type="common">Australian freshwater crocodile</name>
    <dbReference type="NCBI Taxonomy" id="184234"/>
</organismHost>
<feature type="region of interest" description="Disordered" evidence="1">
    <location>
        <begin position="1"/>
        <end position="37"/>
    </location>
</feature>
<feature type="region of interest" description="Disordered" evidence="1">
    <location>
        <begin position="372"/>
        <end position="441"/>
    </location>
</feature>
<reference evidence="2 3" key="1">
    <citation type="journal article" date="2006" name="J. Virol.">
        <title>Genome of crocodilepox virus.</title>
        <authorList>
            <person name="Afonso C.L."/>
            <person name="Tulman E.R."/>
            <person name="Delhon G."/>
            <person name="Lu Z."/>
            <person name="Viljoen G.J."/>
            <person name="Wallace D.B."/>
            <person name="Kutish G.F."/>
            <person name="Rock D.L."/>
        </authorList>
    </citation>
    <scope>NUCLEOTIDE SEQUENCE [LARGE SCALE GENOMIC DNA]</scope>
    <source>
        <strain evidence="3">Isolate Crocodylus niloticus/Zimbabwe/Ume/2001</strain>
    </source>
</reference>
<feature type="compositionally biased region" description="Basic residues" evidence="1">
    <location>
        <begin position="748"/>
        <end position="760"/>
    </location>
</feature>
<keyword evidence="3" id="KW-1185">Reference proteome</keyword>
<dbReference type="EMBL" id="DQ356948">
    <property type="protein sequence ID" value="ABJ08893.1"/>
    <property type="molecule type" value="Genomic_DNA"/>
</dbReference>
<dbReference type="Proteomes" id="UP000011300">
    <property type="component" value="Segment"/>
</dbReference>
<feature type="compositionally biased region" description="Low complexity" evidence="1">
    <location>
        <begin position="618"/>
        <end position="672"/>
    </location>
</feature>
<dbReference type="KEGG" id="vg:4363392"/>
<organismHost>
    <name type="scientific">Crocodylus porosus</name>
    <name type="common">Saltwater crocodile</name>
    <name type="synonym">Estuarine crocodile</name>
    <dbReference type="NCBI Taxonomy" id="8502"/>
</organismHost>
<sequence length="760" mass="79261">MASREDSGREPPAAAERDSASTAPPTENLDSDVDLDSDSDLLWSDGSLSLSSDESLDDASSLARWAASIIGFDGTTEQDRTLAQAWDNALINQRPAGQDADGAQPNAMLTYDEIRLITEEADAAADAWIAGGDHTPEHVVAAAREAAVAATRAAADAYRLGHMLAAAEAESAAVGAAGARSIAAAQVAEAILRTRLINGLVPEAALSAAAIAGSLEAARRSDNAEMLRMLGSARYAASAAVRLGVVVDAARFTRRADAFVTEVSSARARRNMFERRGHYGNLLRDAVLGIDPYASDNDDNADAFDPDPPPPPGFPELVPEIERCFVFDSGTRTIGARPSGAPIGSRQPLIIEITRESLDSEARFDARDREYGRRGRRRVERQRRAMDRRMYSLTRIGERPQSARSRRRQRRRARATAAADSAAISGDPSPQTTRARSPPRPHVVVCDAWRRGRTPPTIDIELLDASGRILLTRRLGGRGCAGASRARCAELVAQIHGSCFDAPATPDPRWPVAETLRITRTPAPAAERAAAAAAASASASFAAPAPASSPSSAASSAAAPARPRARSPPAFACYVVPRRRPALRAALEAALSPAAAPGSAAAGLPLARLRLPRPPRAPSSSSSSSAPSRALSSSAAAPAAARRSRSRSSSSSSSSRSSSSSSLSTSSSGSPGRSPPRSPSNPASSSSSSLPSFSFSLSSFAPISPARRLLLAVDADAAAVVAAASDASAAVAAAAPAAARRDRDRLRARSRSRSRSRSPL</sequence>
<dbReference type="RefSeq" id="YP_784192.1">
    <property type="nucleotide sequence ID" value="NC_008030.1"/>
</dbReference>
<feature type="compositionally biased region" description="Basic residues" evidence="1">
    <location>
        <begin position="404"/>
        <end position="414"/>
    </location>
</feature>
<protein>
    <submittedName>
        <fullName evidence="2">Uncharacterized protein</fullName>
    </submittedName>
</protein>
<evidence type="ECO:0000313" key="3">
    <source>
        <dbReference type="Proteomes" id="UP000011300"/>
    </source>
</evidence>
<feature type="region of interest" description="Disordered" evidence="1">
    <location>
        <begin position="610"/>
        <end position="688"/>
    </location>
</feature>
<accession>Q070P1</accession>
<feature type="compositionally biased region" description="Basic and acidic residues" evidence="1">
    <location>
        <begin position="1"/>
        <end position="19"/>
    </location>
</feature>
<gene>
    <name evidence="2" type="ORF">CRV002</name>
</gene>
<evidence type="ECO:0000313" key="2">
    <source>
        <dbReference type="EMBL" id="ABJ08893.1"/>
    </source>
</evidence>
<feature type="region of interest" description="Disordered" evidence="1">
    <location>
        <begin position="544"/>
        <end position="565"/>
    </location>
</feature>
<feature type="region of interest" description="Disordered" evidence="1">
    <location>
        <begin position="731"/>
        <end position="760"/>
    </location>
</feature>